<dbReference type="AlphaFoldDB" id="A0A1M5LRL5"/>
<gene>
    <name evidence="2" type="ORF">SAMN05443248_2336</name>
</gene>
<evidence type="ECO:0000313" key="2">
    <source>
        <dbReference type="EMBL" id="SHG67792.1"/>
    </source>
</evidence>
<keyword evidence="1" id="KW-0812">Transmembrane</keyword>
<keyword evidence="1" id="KW-1133">Transmembrane helix</keyword>
<dbReference type="RefSeq" id="WP_079601341.1">
    <property type="nucleotide sequence ID" value="NZ_LT670817.1"/>
</dbReference>
<evidence type="ECO:0000313" key="3">
    <source>
        <dbReference type="Proteomes" id="UP000189796"/>
    </source>
</evidence>
<sequence>MRWIYLAVIILIAAATIIFALQNFEIVTMSYLGFNARVPLAVLVGVVYLLGAATGGSLFALLRRSYEGSRRSIVGSP</sequence>
<evidence type="ECO:0000256" key="1">
    <source>
        <dbReference type="SAM" id="Phobius"/>
    </source>
</evidence>
<accession>A0A1M5LRL5</accession>
<dbReference type="Proteomes" id="UP000189796">
    <property type="component" value="Chromosome I"/>
</dbReference>
<protein>
    <recommendedName>
        <fullName evidence="4">Lipopolysaccharide assembly protein A domain-containing protein</fullName>
    </recommendedName>
</protein>
<reference evidence="2 3" key="1">
    <citation type="submission" date="2016-11" db="EMBL/GenBank/DDBJ databases">
        <authorList>
            <person name="Jaros S."/>
            <person name="Januszkiewicz K."/>
            <person name="Wedrychowicz H."/>
        </authorList>
    </citation>
    <scope>NUCLEOTIDE SEQUENCE [LARGE SCALE GENOMIC DNA]</scope>
    <source>
        <strain evidence="2 3">GAS138</strain>
    </source>
</reference>
<feature type="transmembrane region" description="Helical" evidence="1">
    <location>
        <begin position="36"/>
        <end position="62"/>
    </location>
</feature>
<name>A0A1M5LRL5_9BRAD</name>
<proteinExistence type="predicted"/>
<dbReference type="EMBL" id="LT670817">
    <property type="protein sequence ID" value="SHG67792.1"/>
    <property type="molecule type" value="Genomic_DNA"/>
</dbReference>
<keyword evidence="1" id="KW-0472">Membrane</keyword>
<organism evidence="2 3">
    <name type="scientific">Bradyrhizobium erythrophlei</name>
    <dbReference type="NCBI Taxonomy" id="1437360"/>
    <lineage>
        <taxon>Bacteria</taxon>
        <taxon>Pseudomonadati</taxon>
        <taxon>Pseudomonadota</taxon>
        <taxon>Alphaproteobacteria</taxon>
        <taxon>Hyphomicrobiales</taxon>
        <taxon>Nitrobacteraceae</taxon>
        <taxon>Bradyrhizobium</taxon>
    </lineage>
</organism>
<evidence type="ECO:0008006" key="4">
    <source>
        <dbReference type="Google" id="ProtNLM"/>
    </source>
</evidence>